<name>A0A1A7YRG7_9TELE</name>
<dbReference type="GO" id="GO:0007162">
    <property type="term" value="P:negative regulation of cell adhesion"/>
    <property type="evidence" value="ECO:0007669"/>
    <property type="project" value="TreeGrafter"/>
</dbReference>
<dbReference type="InterPro" id="IPR002909">
    <property type="entry name" value="IPT_dom"/>
</dbReference>
<organism evidence="2">
    <name type="scientific">Iconisemion striatum</name>
    <dbReference type="NCBI Taxonomy" id="60296"/>
    <lineage>
        <taxon>Eukaryota</taxon>
        <taxon>Metazoa</taxon>
        <taxon>Chordata</taxon>
        <taxon>Craniata</taxon>
        <taxon>Vertebrata</taxon>
        <taxon>Euteleostomi</taxon>
        <taxon>Actinopterygii</taxon>
        <taxon>Neopterygii</taxon>
        <taxon>Teleostei</taxon>
        <taxon>Neoteleostei</taxon>
        <taxon>Acanthomorphata</taxon>
        <taxon>Ovalentaria</taxon>
        <taxon>Atherinomorphae</taxon>
        <taxon>Cyprinodontiformes</taxon>
        <taxon>Nothobranchiidae</taxon>
        <taxon>Iconisemion</taxon>
    </lineage>
</organism>
<feature type="non-terminal residue" evidence="2">
    <location>
        <position position="1"/>
    </location>
</feature>
<dbReference type="AlphaFoldDB" id="A0A1A7YRG7"/>
<dbReference type="InterPro" id="IPR031148">
    <property type="entry name" value="Plexin"/>
</dbReference>
<evidence type="ECO:0000313" key="2">
    <source>
        <dbReference type="EMBL" id="SBP32540.1"/>
    </source>
</evidence>
<dbReference type="FunFam" id="2.60.40.10:FF:000705">
    <property type="entry name" value="Plexin B1"/>
    <property type="match status" value="1"/>
</dbReference>
<protein>
    <submittedName>
        <fullName evidence="2">Plexin B3</fullName>
    </submittedName>
</protein>
<dbReference type="InterPro" id="IPR013783">
    <property type="entry name" value="Ig-like_fold"/>
</dbReference>
<dbReference type="SUPFAM" id="SSF81296">
    <property type="entry name" value="E set domains"/>
    <property type="match status" value="1"/>
</dbReference>
<dbReference type="GO" id="GO:0005886">
    <property type="term" value="C:plasma membrane"/>
    <property type="evidence" value="ECO:0007669"/>
    <property type="project" value="TreeGrafter"/>
</dbReference>
<reference evidence="2" key="2">
    <citation type="submission" date="2016-06" db="EMBL/GenBank/DDBJ databases">
        <title>The genome of a short-lived fish provides insights into sex chromosome evolution and the genetic control of aging.</title>
        <authorList>
            <person name="Reichwald K."/>
            <person name="Felder M."/>
            <person name="Petzold A."/>
            <person name="Koch P."/>
            <person name="Groth M."/>
            <person name="Platzer M."/>
        </authorList>
    </citation>
    <scope>NUCLEOTIDE SEQUENCE</scope>
    <source>
        <tissue evidence="2">Brain</tissue>
    </source>
</reference>
<reference evidence="2" key="1">
    <citation type="submission" date="2016-05" db="EMBL/GenBank/DDBJ databases">
        <authorList>
            <person name="Lavstsen T."/>
            <person name="Jespersen J.S."/>
        </authorList>
    </citation>
    <scope>NUCLEOTIDE SEQUENCE</scope>
    <source>
        <tissue evidence="2">Brain</tissue>
    </source>
</reference>
<feature type="non-terminal residue" evidence="2">
    <location>
        <position position="76"/>
    </location>
</feature>
<proteinExistence type="predicted"/>
<sequence>VSGGTRLTIKGQQLLTGQPSDLSAFLGSHPCYILNEVKDSHLVCETSSSNQTNPVPVRVFFGKAERTVPNIPFRYL</sequence>
<feature type="domain" description="IPT/TIG" evidence="1">
    <location>
        <begin position="2"/>
        <end position="75"/>
    </location>
</feature>
<dbReference type="GO" id="GO:0030334">
    <property type="term" value="P:regulation of cell migration"/>
    <property type="evidence" value="ECO:0007669"/>
    <property type="project" value="TreeGrafter"/>
</dbReference>
<dbReference type="Pfam" id="PF01833">
    <property type="entry name" value="TIG"/>
    <property type="match status" value="1"/>
</dbReference>
<dbReference type="GO" id="GO:0050772">
    <property type="term" value="P:positive regulation of axonogenesis"/>
    <property type="evidence" value="ECO:0007669"/>
    <property type="project" value="TreeGrafter"/>
</dbReference>
<dbReference type="Gene3D" id="2.60.40.10">
    <property type="entry name" value="Immunoglobulins"/>
    <property type="match status" value="1"/>
</dbReference>
<dbReference type="InterPro" id="IPR014756">
    <property type="entry name" value="Ig_E-set"/>
</dbReference>
<dbReference type="EMBL" id="HADX01010308">
    <property type="protein sequence ID" value="SBP32540.1"/>
    <property type="molecule type" value="Transcribed_RNA"/>
</dbReference>
<dbReference type="GO" id="GO:0008360">
    <property type="term" value="P:regulation of cell shape"/>
    <property type="evidence" value="ECO:0007669"/>
    <property type="project" value="TreeGrafter"/>
</dbReference>
<dbReference type="GO" id="GO:0002116">
    <property type="term" value="C:semaphorin receptor complex"/>
    <property type="evidence" value="ECO:0007669"/>
    <property type="project" value="TreeGrafter"/>
</dbReference>
<dbReference type="GO" id="GO:0007399">
    <property type="term" value="P:nervous system development"/>
    <property type="evidence" value="ECO:0007669"/>
    <property type="project" value="UniProtKB-ARBA"/>
</dbReference>
<evidence type="ECO:0000259" key="1">
    <source>
        <dbReference type="Pfam" id="PF01833"/>
    </source>
</evidence>
<accession>A0A1A7YRG7</accession>
<dbReference type="PANTHER" id="PTHR22625:SF69">
    <property type="entry name" value="PLEXIN-B3"/>
    <property type="match status" value="1"/>
</dbReference>
<dbReference type="GO" id="GO:0017154">
    <property type="term" value="F:semaphorin receptor activity"/>
    <property type="evidence" value="ECO:0007669"/>
    <property type="project" value="InterPro"/>
</dbReference>
<gene>
    <name evidence="2" type="primary">PLXNB3</name>
</gene>
<dbReference type="PANTHER" id="PTHR22625">
    <property type="entry name" value="PLEXIN"/>
    <property type="match status" value="1"/>
</dbReference>